<evidence type="ECO:0008006" key="4">
    <source>
        <dbReference type="Google" id="ProtNLM"/>
    </source>
</evidence>
<dbReference type="RefSeq" id="WP_210802669.1">
    <property type="nucleotide sequence ID" value="NZ_JAGQDE010000011.1"/>
</dbReference>
<comment type="caution">
    <text evidence="2">The sequence shown here is derived from an EMBL/GenBank/DDBJ whole genome shotgun (WGS) entry which is preliminary data.</text>
</comment>
<evidence type="ECO:0000313" key="3">
    <source>
        <dbReference type="Proteomes" id="UP000678374"/>
    </source>
</evidence>
<keyword evidence="3" id="KW-1185">Reference proteome</keyword>
<organism evidence="2 3">
    <name type="scientific">Ideonella aquatica</name>
    <dbReference type="NCBI Taxonomy" id="2824119"/>
    <lineage>
        <taxon>Bacteria</taxon>
        <taxon>Pseudomonadati</taxon>
        <taxon>Pseudomonadota</taxon>
        <taxon>Betaproteobacteria</taxon>
        <taxon>Burkholderiales</taxon>
        <taxon>Sphaerotilaceae</taxon>
        <taxon>Ideonella</taxon>
    </lineage>
</organism>
<feature type="transmembrane region" description="Helical" evidence="1">
    <location>
        <begin position="60"/>
        <end position="80"/>
    </location>
</feature>
<keyword evidence="1" id="KW-0472">Membrane</keyword>
<name>A0A940YL57_9BURK</name>
<evidence type="ECO:0000256" key="1">
    <source>
        <dbReference type="SAM" id="Phobius"/>
    </source>
</evidence>
<accession>A0A940YL57</accession>
<keyword evidence="1" id="KW-1133">Transmembrane helix</keyword>
<keyword evidence="1" id="KW-0812">Transmembrane</keyword>
<dbReference type="Proteomes" id="UP000678374">
    <property type="component" value="Unassembled WGS sequence"/>
</dbReference>
<proteinExistence type="predicted"/>
<dbReference type="AlphaFoldDB" id="A0A940YL57"/>
<sequence length="293" mass="31605">MQASRRCDGAPDGVDLHGGVGPLMDSHNGLRQHGLGLSSQPPARSLPHRAFTCRTAGLRAMAWLLGLGLSLLCLTPAAAVERVWLRYGEIAELHETFESIAPEQRRGLRLRLRLDPSVPVPVGGLRLFVSPTARVEVPIHADHLVVLPRGVHWRQEDPEVLLQAPPGVKVGLVVEVGIDPPAQGSRSYADWMQSVQQAAAGIRKHAGFWALFMPKATGLDLRFAKGDAAVASLEVQGVMRRWQADANGRLIVPLDAELLSSPAPLQLSHAPLLALPHFKTTMTLMPSGESAVK</sequence>
<evidence type="ECO:0000313" key="2">
    <source>
        <dbReference type="EMBL" id="MBQ0959991.1"/>
    </source>
</evidence>
<gene>
    <name evidence="2" type="ORF">KAK06_13640</name>
</gene>
<protein>
    <recommendedName>
        <fullName evidence="4">DUF2987 domain-containing protein</fullName>
    </recommendedName>
</protein>
<reference evidence="2" key="1">
    <citation type="submission" date="2021-04" db="EMBL/GenBank/DDBJ databases">
        <title>The genome sequence of Ideonella sp. 4Y11.</title>
        <authorList>
            <person name="Liu Y."/>
        </authorList>
    </citation>
    <scope>NUCLEOTIDE SEQUENCE</scope>
    <source>
        <strain evidence="2">4Y11</strain>
    </source>
</reference>
<dbReference type="EMBL" id="JAGQDE010000011">
    <property type="protein sequence ID" value="MBQ0959991.1"/>
    <property type="molecule type" value="Genomic_DNA"/>
</dbReference>